<organism evidence="3 4">
    <name type="scientific">Pycnococcus provasolii</name>
    <dbReference type="NCBI Taxonomy" id="41880"/>
    <lineage>
        <taxon>Eukaryota</taxon>
        <taxon>Viridiplantae</taxon>
        <taxon>Chlorophyta</taxon>
        <taxon>Pseudoscourfieldiophyceae</taxon>
        <taxon>Pseudoscourfieldiales</taxon>
        <taxon>Pycnococcaceae</taxon>
        <taxon>Pycnococcus</taxon>
    </lineage>
</organism>
<evidence type="ECO:0000256" key="1">
    <source>
        <dbReference type="SAM" id="MobiDB-lite"/>
    </source>
</evidence>
<evidence type="ECO:0000256" key="2">
    <source>
        <dbReference type="SAM" id="Phobius"/>
    </source>
</evidence>
<keyword evidence="2" id="KW-0472">Membrane</keyword>
<feature type="region of interest" description="Disordered" evidence="1">
    <location>
        <begin position="1"/>
        <end position="26"/>
    </location>
</feature>
<keyword evidence="2" id="KW-0812">Transmembrane</keyword>
<keyword evidence="2" id="KW-1133">Transmembrane helix</keyword>
<dbReference type="Proteomes" id="UP000660262">
    <property type="component" value="Unassembled WGS sequence"/>
</dbReference>
<feature type="region of interest" description="Disordered" evidence="1">
    <location>
        <begin position="443"/>
        <end position="484"/>
    </location>
</feature>
<feature type="region of interest" description="Disordered" evidence="1">
    <location>
        <begin position="121"/>
        <end position="140"/>
    </location>
</feature>
<protein>
    <submittedName>
        <fullName evidence="3">Uncharacterized protein</fullName>
    </submittedName>
</protein>
<feature type="compositionally biased region" description="Acidic residues" evidence="1">
    <location>
        <begin position="1"/>
        <end position="12"/>
    </location>
</feature>
<evidence type="ECO:0000313" key="3">
    <source>
        <dbReference type="EMBL" id="GHP11502.1"/>
    </source>
</evidence>
<reference evidence="3" key="1">
    <citation type="submission" date="2020-10" db="EMBL/GenBank/DDBJ databases">
        <title>Unveiling of a novel bifunctional photoreceptor, Dualchrome1, isolated from a cosmopolitan green alga.</title>
        <authorList>
            <person name="Suzuki S."/>
            <person name="Kawachi M."/>
        </authorList>
    </citation>
    <scope>NUCLEOTIDE SEQUENCE</scope>
    <source>
        <strain evidence="3">NIES 2893</strain>
    </source>
</reference>
<dbReference type="AlphaFoldDB" id="A0A830HWF3"/>
<proteinExistence type="predicted"/>
<feature type="transmembrane region" description="Helical" evidence="2">
    <location>
        <begin position="294"/>
        <end position="316"/>
    </location>
</feature>
<gene>
    <name evidence="3" type="ORF">PPROV_001023000</name>
</gene>
<dbReference type="EMBL" id="BNJQ01000035">
    <property type="protein sequence ID" value="GHP11502.1"/>
    <property type="molecule type" value="Genomic_DNA"/>
</dbReference>
<sequence length="484" mass="50432">MPTGTADEDDGENGFNLTTTTTTTNPSIEPNANATNVTMPFDIVSNATTLTSTMPAGTADEDEGGTGLNESEASTSTGDVVLYVRLRLGFLTAPPQTNLLASQCSSGVQSLLNEMTNSSVTPLHHRGSLSSSGGTGSANDAMRRSAAPYIADTLLAVRSNSSNISSHEEDLSDSRAFLGSAAADGTLVTALAASGIDSVESLTFACAVGSSGAHLSDIEALVDAAPALLAVLPKRGTIIPLDPFQARDDYRPPAMPTAPPAPPVTPPMPPTMLRVSLAPTSEGDRGSRDDTYTVFGMSLAIGFVAIITFSAFVWLWRRSRRLPISPTPPTAAIVGEECSVVIAENVLPSLAPKHIPRPPEKPLPMTRNPLVGKEGRVYCHIPKPPEEAKTSTSTGLAGGGRPGARRLVGSLASLDLGLRSVQEEYTRSYYRFIQRALMLNSGGDEDEKKMETQPARGGGGGGGDGGREVVISTLPTGAPPYSPF</sequence>
<comment type="caution">
    <text evidence="3">The sequence shown here is derived from an EMBL/GenBank/DDBJ whole genome shotgun (WGS) entry which is preliminary data.</text>
</comment>
<feature type="region of interest" description="Disordered" evidence="1">
    <location>
        <begin position="52"/>
        <end position="74"/>
    </location>
</feature>
<keyword evidence="4" id="KW-1185">Reference proteome</keyword>
<feature type="region of interest" description="Disordered" evidence="1">
    <location>
        <begin position="382"/>
        <end position="401"/>
    </location>
</feature>
<evidence type="ECO:0000313" key="4">
    <source>
        <dbReference type="Proteomes" id="UP000660262"/>
    </source>
</evidence>
<name>A0A830HWF3_9CHLO</name>
<accession>A0A830HWF3</accession>